<feature type="region of interest" description="Disordered" evidence="1">
    <location>
        <begin position="36"/>
        <end position="57"/>
    </location>
</feature>
<accession>A0A1D1YFG5</accession>
<gene>
    <name evidence="2" type="ORF">g.113590</name>
</gene>
<protein>
    <submittedName>
        <fullName evidence="2">Uncharacterized protein</fullName>
    </submittedName>
</protein>
<organism evidence="2">
    <name type="scientific">Anthurium amnicola</name>
    <dbReference type="NCBI Taxonomy" id="1678845"/>
    <lineage>
        <taxon>Eukaryota</taxon>
        <taxon>Viridiplantae</taxon>
        <taxon>Streptophyta</taxon>
        <taxon>Embryophyta</taxon>
        <taxon>Tracheophyta</taxon>
        <taxon>Spermatophyta</taxon>
        <taxon>Magnoliopsida</taxon>
        <taxon>Liliopsida</taxon>
        <taxon>Araceae</taxon>
        <taxon>Pothoideae</taxon>
        <taxon>Potheae</taxon>
        <taxon>Anthurium</taxon>
    </lineage>
</organism>
<feature type="region of interest" description="Disordered" evidence="1">
    <location>
        <begin position="78"/>
        <end position="103"/>
    </location>
</feature>
<name>A0A1D1YFG5_9ARAE</name>
<dbReference type="AlphaFoldDB" id="A0A1D1YFG5"/>
<sequence>MADASIPGSRLLDLPSPDFRATIGDEQITHVGLGHSFDPPFQPELPEGPLQLNHNSIGHDATPLQLLTSNLSSSSFYTRNSYTSRPGDHGAEPSTSGRRPLTGETFLSFDSDVGTSSYFQQQAFPWDSGSSRFQVSDCEVHGCYVPPVPDFDLQVSPSGWVKAPQLPKAPWSALQALPSVKLSKT</sequence>
<dbReference type="EMBL" id="GDJX01014558">
    <property type="protein sequence ID" value="JAT53378.1"/>
    <property type="molecule type" value="Transcribed_RNA"/>
</dbReference>
<evidence type="ECO:0000313" key="2">
    <source>
        <dbReference type="EMBL" id="JAT53378.1"/>
    </source>
</evidence>
<reference evidence="2" key="1">
    <citation type="submission" date="2015-07" db="EMBL/GenBank/DDBJ databases">
        <title>Transcriptome Assembly of Anthurium amnicola.</title>
        <authorList>
            <person name="Suzuki J."/>
        </authorList>
    </citation>
    <scope>NUCLEOTIDE SEQUENCE</scope>
</reference>
<evidence type="ECO:0000256" key="1">
    <source>
        <dbReference type="SAM" id="MobiDB-lite"/>
    </source>
</evidence>
<proteinExistence type="predicted"/>